<evidence type="ECO:0000259" key="1">
    <source>
        <dbReference type="Pfam" id="PF20236"/>
    </source>
</evidence>
<feature type="domain" description="DUF6593" evidence="1">
    <location>
        <begin position="18"/>
        <end position="180"/>
    </location>
</feature>
<dbReference type="HOGENOM" id="CLU_122982_0_0_1"/>
<gene>
    <name evidence="2" type="ORF">PHACADRAFT_258863</name>
</gene>
<evidence type="ECO:0000313" key="3">
    <source>
        <dbReference type="Proteomes" id="UP000008370"/>
    </source>
</evidence>
<sequence>MPPPPKVQPPHRLELSTNSLRNTAIASADDSIHYEIVTRFWHPHITKINRCDFENLVVDTVAEIERNPGQEPRVRFDGDKGEWVPASQFLNFSEDRIGGTFTGPSDIRYQWRTHKGHLQLVKDADGKQEPVVDFHPHKRHFFAFRMSKHAWLEVKPQPEVTEVMERLIVSYLLVERRRRDAHLRVKIERG</sequence>
<dbReference type="RefSeq" id="XP_007397456.1">
    <property type="nucleotide sequence ID" value="XM_007397394.1"/>
</dbReference>
<accession>K5VTD7</accession>
<dbReference type="EMBL" id="JH930473">
    <property type="protein sequence ID" value="EKM54778.1"/>
    <property type="molecule type" value="Genomic_DNA"/>
</dbReference>
<evidence type="ECO:0000313" key="2">
    <source>
        <dbReference type="EMBL" id="EKM54778.1"/>
    </source>
</evidence>
<dbReference type="KEGG" id="pco:PHACADRAFT_258863"/>
<organism evidence="2 3">
    <name type="scientific">Phanerochaete carnosa (strain HHB-10118-sp)</name>
    <name type="common">White-rot fungus</name>
    <name type="synonym">Peniophora carnosa</name>
    <dbReference type="NCBI Taxonomy" id="650164"/>
    <lineage>
        <taxon>Eukaryota</taxon>
        <taxon>Fungi</taxon>
        <taxon>Dikarya</taxon>
        <taxon>Basidiomycota</taxon>
        <taxon>Agaricomycotina</taxon>
        <taxon>Agaricomycetes</taxon>
        <taxon>Polyporales</taxon>
        <taxon>Phanerochaetaceae</taxon>
        <taxon>Phanerochaete</taxon>
    </lineage>
</organism>
<reference evidence="2 3" key="1">
    <citation type="journal article" date="2012" name="BMC Genomics">
        <title>Comparative genomics of the white-rot fungi, Phanerochaete carnosa and P. chrysosporium, to elucidate the genetic basis of the distinct wood types they colonize.</title>
        <authorList>
            <person name="Suzuki H."/>
            <person name="MacDonald J."/>
            <person name="Syed K."/>
            <person name="Salamov A."/>
            <person name="Hori C."/>
            <person name="Aerts A."/>
            <person name="Henrissat B."/>
            <person name="Wiebenga A."/>
            <person name="vanKuyk P.A."/>
            <person name="Barry K."/>
            <person name="Lindquist E."/>
            <person name="LaButti K."/>
            <person name="Lapidus A."/>
            <person name="Lucas S."/>
            <person name="Coutinho P."/>
            <person name="Gong Y."/>
            <person name="Samejima M."/>
            <person name="Mahadevan R."/>
            <person name="Abou-Zaid M."/>
            <person name="de Vries R.P."/>
            <person name="Igarashi K."/>
            <person name="Yadav J.S."/>
            <person name="Grigoriev I.V."/>
            <person name="Master E.R."/>
        </authorList>
    </citation>
    <scope>NUCLEOTIDE SEQUENCE [LARGE SCALE GENOMIC DNA]</scope>
    <source>
        <strain evidence="2 3">HHB-10118-sp</strain>
    </source>
</reference>
<dbReference type="InParanoid" id="K5VTD7"/>
<dbReference type="Proteomes" id="UP000008370">
    <property type="component" value="Unassembled WGS sequence"/>
</dbReference>
<protein>
    <recommendedName>
        <fullName evidence="1">DUF6593 domain-containing protein</fullName>
    </recommendedName>
</protein>
<keyword evidence="3" id="KW-1185">Reference proteome</keyword>
<dbReference type="OrthoDB" id="2798132at2759"/>
<dbReference type="GeneID" id="18917230"/>
<proteinExistence type="predicted"/>
<dbReference type="InterPro" id="IPR046528">
    <property type="entry name" value="DUF6593"/>
</dbReference>
<name>K5VTD7_PHACS</name>
<dbReference type="Pfam" id="PF20236">
    <property type="entry name" value="DUF6593"/>
    <property type="match status" value="1"/>
</dbReference>
<dbReference type="AlphaFoldDB" id="K5VTD7"/>